<keyword evidence="3" id="KW-1185">Reference proteome</keyword>
<reference evidence="2" key="1">
    <citation type="submission" date="2024-03" db="EMBL/GenBank/DDBJ databases">
        <authorList>
            <consortium name="ELIXIR-Norway"/>
            <consortium name="Elixir Norway"/>
        </authorList>
    </citation>
    <scope>NUCLEOTIDE SEQUENCE</scope>
</reference>
<organism evidence="2 3">
    <name type="scientific">Sphagnum jensenii</name>
    <dbReference type="NCBI Taxonomy" id="128206"/>
    <lineage>
        <taxon>Eukaryota</taxon>
        <taxon>Viridiplantae</taxon>
        <taxon>Streptophyta</taxon>
        <taxon>Embryophyta</taxon>
        <taxon>Bryophyta</taxon>
        <taxon>Sphagnophytina</taxon>
        <taxon>Sphagnopsida</taxon>
        <taxon>Sphagnales</taxon>
        <taxon>Sphagnaceae</taxon>
        <taxon>Sphagnum</taxon>
    </lineage>
</organism>
<sequence length="68" mass="7621">MKLTTIKDGRNGDDANERDGKGREGKRSEAEQGRNVWGRVVAGRAIRVSQMARDRWQVPPLSLMGLNQ</sequence>
<protein>
    <submittedName>
        <fullName evidence="2">Uncharacterized protein</fullName>
    </submittedName>
</protein>
<dbReference type="Proteomes" id="UP001497522">
    <property type="component" value="Chromosome 13"/>
</dbReference>
<accession>A0ABP1AL09</accession>
<evidence type="ECO:0000313" key="2">
    <source>
        <dbReference type="EMBL" id="CAK9863066.1"/>
    </source>
</evidence>
<feature type="compositionally biased region" description="Basic and acidic residues" evidence="1">
    <location>
        <begin position="1"/>
        <end position="32"/>
    </location>
</feature>
<feature type="region of interest" description="Disordered" evidence="1">
    <location>
        <begin position="1"/>
        <end position="36"/>
    </location>
</feature>
<proteinExistence type="predicted"/>
<dbReference type="EMBL" id="OZ023714">
    <property type="protein sequence ID" value="CAK9863066.1"/>
    <property type="molecule type" value="Genomic_DNA"/>
</dbReference>
<evidence type="ECO:0000256" key="1">
    <source>
        <dbReference type="SAM" id="MobiDB-lite"/>
    </source>
</evidence>
<name>A0ABP1AL09_9BRYO</name>
<evidence type="ECO:0000313" key="3">
    <source>
        <dbReference type="Proteomes" id="UP001497522"/>
    </source>
</evidence>
<gene>
    <name evidence="2" type="ORF">CSSPJE1EN2_LOCUS6061</name>
</gene>